<reference evidence="2" key="1">
    <citation type="submission" date="2020-03" db="EMBL/GenBank/DDBJ databases">
        <title>The deep terrestrial virosphere.</title>
        <authorList>
            <person name="Holmfeldt K."/>
            <person name="Nilsson E."/>
            <person name="Simone D."/>
            <person name="Lopez-Fernandez M."/>
            <person name="Wu X."/>
            <person name="de Brujin I."/>
            <person name="Lundin D."/>
            <person name="Andersson A."/>
            <person name="Bertilsson S."/>
            <person name="Dopson M."/>
        </authorList>
    </citation>
    <scope>NUCLEOTIDE SEQUENCE</scope>
    <source>
        <strain evidence="2">MM415B02520</strain>
    </source>
</reference>
<sequence>MEALKQGYDYLFFVDDDNPIPRDTLIKFLEDDKDVVCAPIPKRLPDADGAHALCAFYGHLHKDLRIYEPIKSFREEGYLHKIDACGMGCTLIKREVLEAVNKKYPNSPFQQGNLISFEEHDKVIDRSKGLKRTLSEDLEFSERVVDAGFEIWLDDRIRPLHLTNYGSVQWKPDVNTSSYWDEVWAREGTDTWRKYPLTFQKVASHISPEDTVLDVGCGVGVLLDVLKPLCREVAGLDISPKAIEILKSKGIEGKVGKLPTIDYPDKSFDVVVATETLEHLSEPELLVKEMMRVARKKVIVSVPDNVLGPDTEKEHKQLFTRDSFGELLSVFSDGHIEAFKDTFQNISLPTLLAVCKVGVS</sequence>
<proteinExistence type="predicted"/>
<dbReference type="InterPro" id="IPR029063">
    <property type="entry name" value="SAM-dependent_MTases_sf"/>
</dbReference>
<dbReference type="InterPro" id="IPR013216">
    <property type="entry name" value="Methyltransf_11"/>
</dbReference>
<dbReference type="AlphaFoldDB" id="A0A6M3L5V0"/>
<gene>
    <name evidence="2" type="ORF">MM415B02520_0004</name>
</gene>
<accession>A0A6M3L5V0</accession>
<evidence type="ECO:0000313" key="2">
    <source>
        <dbReference type="EMBL" id="QJA89649.1"/>
    </source>
</evidence>
<dbReference type="CDD" id="cd02440">
    <property type="entry name" value="AdoMet_MTases"/>
    <property type="match status" value="1"/>
</dbReference>
<dbReference type="SUPFAM" id="SSF53335">
    <property type="entry name" value="S-adenosyl-L-methionine-dependent methyltransferases"/>
    <property type="match status" value="1"/>
</dbReference>
<dbReference type="GO" id="GO:0008757">
    <property type="term" value="F:S-adenosylmethionine-dependent methyltransferase activity"/>
    <property type="evidence" value="ECO:0007669"/>
    <property type="project" value="InterPro"/>
</dbReference>
<keyword evidence="2" id="KW-0489">Methyltransferase</keyword>
<dbReference type="Gene3D" id="3.90.550.10">
    <property type="entry name" value="Spore Coat Polysaccharide Biosynthesis Protein SpsA, Chain A"/>
    <property type="match status" value="1"/>
</dbReference>
<evidence type="ECO:0000259" key="1">
    <source>
        <dbReference type="Pfam" id="PF08241"/>
    </source>
</evidence>
<keyword evidence="2" id="KW-0808">Transferase</keyword>
<dbReference type="Gene3D" id="3.40.50.150">
    <property type="entry name" value="Vaccinia Virus protein VP39"/>
    <property type="match status" value="1"/>
</dbReference>
<dbReference type="InterPro" id="IPR029044">
    <property type="entry name" value="Nucleotide-diphossugar_trans"/>
</dbReference>
<organism evidence="2">
    <name type="scientific">viral metagenome</name>
    <dbReference type="NCBI Taxonomy" id="1070528"/>
    <lineage>
        <taxon>unclassified sequences</taxon>
        <taxon>metagenomes</taxon>
        <taxon>organismal metagenomes</taxon>
    </lineage>
</organism>
<protein>
    <submittedName>
        <fullName evidence="2">Putative methyltransferase</fullName>
    </submittedName>
</protein>
<dbReference type="SUPFAM" id="SSF53448">
    <property type="entry name" value="Nucleotide-diphospho-sugar transferases"/>
    <property type="match status" value="1"/>
</dbReference>
<feature type="domain" description="Methyltransferase type 11" evidence="1">
    <location>
        <begin position="213"/>
        <end position="297"/>
    </location>
</feature>
<dbReference type="PANTHER" id="PTHR43861">
    <property type="entry name" value="TRANS-ACONITATE 2-METHYLTRANSFERASE-RELATED"/>
    <property type="match status" value="1"/>
</dbReference>
<dbReference type="EMBL" id="MT142859">
    <property type="protein sequence ID" value="QJA89649.1"/>
    <property type="molecule type" value="Genomic_DNA"/>
</dbReference>
<dbReference type="Pfam" id="PF08241">
    <property type="entry name" value="Methyltransf_11"/>
    <property type="match status" value="1"/>
</dbReference>
<name>A0A6M3L5V0_9ZZZZ</name>
<dbReference type="GO" id="GO:0032259">
    <property type="term" value="P:methylation"/>
    <property type="evidence" value="ECO:0007669"/>
    <property type="project" value="UniProtKB-KW"/>
</dbReference>